<gene>
    <name evidence="2" type="ORF">G3563_29825</name>
</gene>
<dbReference type="Gene3D" id="3.20.20.150">
    <property type="entry name" value="Divalent-metal-dependent TIM barrel enzymes"/>
    <property type="match status" value="1"/>
</dbReference>
<comment type="caution">
    <text evidence="2">The sequence shown here is derived from an EMBL/GenBank/DDBJ whole genome shotgun (WGS) entry which is preliminary data.</text>
</comment>
<sequence length="81" mass="9282">SDEEIAAVQELLVKHKFNFNSMTLSGHRKYPFGSKNPEIRAKAMEIMEKAIILAKKLGIRTVQLAGYDVYYEKGDEETRSF</sequence>
<dbReference type="EMBL" id="JAAHTE010000874">
    <property type="protein sequence ID" value="NEU03128.1"/>
    <property type="molecule type" value="Genomic_DNA"/>
</dbReference>
<dbReference type="InterPro" id="IPR013022">
    <property type="entry name" value="Xyl_isomerase-like_TIM-brl"/>
</dbReference>
<proteinExistence type="predicted"/>
<feature type="non-terminal residue" evidence="2">
    <location>
        <position position="1"/>
    </location>
</feature>
<feature type="domain" description="Xylose isomerase-like TIM barrel" evidence="1">
    <location>
        <begin position="1"/>
        <end position="75"/>
    </location>
</feature>
<feature type="non-terminal residue" evidence="2">
    <location>
        <position position="81"/>
    </location>
</feature>
<reference evidence="2" key="1">
    <citation type="submission" date="2020-02" db="EMBL/GenBank/DDBJ databases">
        <title>Investigating the Use of Bacteriophages as New Decolonization Strategy for Intestinal Carriage of CTX-M-15-producing ST131 Escherichia coli: an In Vitro Continuous Culture System Model.</title>
        <authorList>
            <person name="Bernasconi O.J."/>
            <person name="Campos-Madueno E.I."/>
            <person name="Dona V."/>
            <person name="Perreten V."/>
            <person name="Carattoli A."/>
            <person name="Endimiani A."/>
        </authorList>
    </citation>
    <scope>NUCLEOTIDE SEQUENCE</scope>
    <source>
        <strain evidence="2">4901.28</strain>
    </source>
</reference>
<dbReference type="Pfam" id="PF01261">
    <property type="entry name" value="AP_endonuc_2"/>
    <property type="match status" value="1"/>
</dbReference>
<evidence type="ECO:0000313" key="2">
    <source>
        <dbReference type="EMBL" id="NEU03128.1"/>
    </source>
</evidence>
<dbReference type="AlphaFoldDB" id="A0A6D1A8N9"/>
<protein>
    <submittedName>
        <fullName evidence="2">TIM barrel protein</fullName>
    </submittedName>
</protein>
<organism evidence="2">
    <name type="scientific">Escherichia coli</name>
    <dbReference type="NCBI Taxonomy" id="562"/>
    <lineage>
        <taxon>Bacteria</taxon>
        <taxon>Pseudomonadati</taxon>
        <taxon>Pseudomonadota</taxon>
        <taxon>Gammaproteobacteria</taxon>
        <taxon>Enterobacterales</taxon>
        <taxon>Enterobacteriaceae</taxon>
        <taxon>Escherichia</taxon>
    </lineage>
</organism>
<evidence type="ECO:0000259" key="1">
    <source>
        <dbReference type="Pfam" id="PF01261"/>
    </source>
</evidence>
<dbReference type="SUPFAM" id="SSF51658">
    <property type="entry name" value="Xylose isomerase-like"/>
    <property type="match status" value="1"/>
</dbReference>
<name>A0A6D1A8N9_ECOLX</name>
<dbReference type="InterPro" id="IPR036237">
    <property type="entry name" value="Xyl_isomerase-like_sf"/>
</dbReference>
<accession>A0A6D1A8N9</accession>